<dbReference type="Pfam" id="PF01458">
    <property type="entry name" value="SUFBD_core"/>
    <property type="match status" value="1"/>
</dbReference>
<dbReference type="RefSeq" id="WP_055306641.1">
    <property type="nucleotide sequence ID" value="NZ_JBBMER010000001.1"/>
</dbReference>
<organism evidence="2 3">
    <name type="scientific">[Lactobacillus] rogosae</name>
    <dbReference type="NCBI Taxonomy" id="706562"/>
    <lineage>
        <taxon>Bacteria</taxon>
        <taxon>Bacillati</taxon>
        <taxon>Bacillota</taxon>
        <taxon>Clostridia</taxon>
        <taxon>Lachnospirales</taxon>
        <taxon>Lachnospiraceae</taxon>
        <taxon>Lachnospira</taxon>
    </lineage>
</organism>
<accession>A0ABV1BSI2</accession>
<evidence type="ECO:0000259" key="1">
    <source>
        <dbReference type="Pfam" id="PF01458"/>
    </source>
</evidence>
<dbReference type="InterPro" id="IPR000825">
    <property type="entry name" value="SUF_FeS_clus_asmbl_SufBD_core"/>
</dbReference>
<protein>
    <submittedName>
        <fullName evidence="2">SufD family Fe-S cluster assembly protein</fullName>
    </submittedName>
</protein>
<dbReference type="PANTHER" id="PTHR43575:SF1">
    <property type="entry name" value="PROTEIN ABCI7, CHLOROPLASTIC"/>
    <property type="match status" value="1"/>
</dbReference>
<dbReference type="Proteomes" id="UP001442364">
    <property type="component" value="Unassembled WGS sequence"/>
</dbReference>
<dbReference type="SUPFAM" id="SSF101960">
    <property type="entry name" value="Stabilizer of iron transporter SufD"/>
    <property type="match status" value="1"/>
</dbReference>
<name>A0ABV1BSI2_9FIRM</name>
<dbReference type="InterPro" id="IPR037284">
    <property type="entry name" value="SUF_FeS_clus_asmbl_SufBD_sf"/>
</dbReference>
<dbReference type="PANTHER" id="PTHR43575">
    <property type="entry name" value="PROTEIN ABCI7, CHLOROPLASTIC"/>
    <property type="match status" value="1"/>
</dbReference>
<gene>
    <name evidence="2" type="ORF">WMO14_02280</name>
</gene>
<feature type="domain" description="SUF system FeS cluster assembly SufBD core" evidence="1">
    <location>
        <begin position="99"/>
        <end position="328"/>
    </location>
</feature>
<proteinExistence type="predicted"/>
<dbReference type="EMBL" id="JBBMER010000001">
    <property type="protein sequence ID" value="MEQ2378716.1"/>
    <property type="molecule type" value="Genomic_DNA"/>
</dbReference>
<keyword evidence="3" id="KW-1185">Reference proteome</keyword>
<dbReference type="InterPro" id="IPR055346">
    <property type="entry name" value="Fe-S_cluster_assembly_SufBD"/>
</dbReference>
<reference evidence="2 3" key="1">
    <citation type="submission" date="2024-03" db="EMBL/GenBank/DDBJ databases">
        <title>Human intestinal bacterial collection.</title>
        <authorList>
            <person name="Pauvert C."/>
            <person name="Hitch T.C.A."/>
            <person name="Clavel T."/>
        </authorList>
    </citation>
    <scope>NUCLEOTIDE SEQUENCE [LARGE SCALE GENOMIC DNA]</scope>
    <source>
        <strain evidence="2 3">CLA-AA-H255</strain>
    </source>
</reference>
<sequence>MNNNEYRINALPAKTWYQLNMNDTRLLWDDNLVPCDMDTKGCDKVCLDVNAKDYSDIENAVLTGAGKEADVLFEAGVTNTLLVNADKETNGQTLYINVNGNDKSQSGKIIVNVEDNVTFTIIENFKGESSTEGRVALRTLIDTGLNSKVRLIQVYMQPESIDVLSDTGCRLSDNASFEIVQVFVGRGSLYDGIRTELIGNNSAFTADIGYLGAKKQNIDINLISNHIGKKTNSGIRVDGALKDEASKLFRGSIDFKNGSSGSVGAETENVLLLGEDVRNKTIPLILCAEEDVNGSHGATIGELDEETLFYYASRGIDKKNAEDIMTKGRIEVIIRKIKDEDTEKLAEEQLEEVLQ</sequence>
<evidence type="ECO:0000313" key="3">
    <source>
        <dbReference type="Proteomes" id="UP001442364"/>
    </source>
</evidence>
<evidence type="ECO:0000313" key="2">
    <source>
        <dbReference type="EMBL" id="MEQ2378716.1"/>
    </source>
</evidence>
<comment type="caution">
    <text evidence="2">The sequence shown here is derived from an EMBL/GenBank/DDBJ whole genome shotgun (WGS) entry which is preliminary data.</text>
</comment>